<gene>
    <name evidence="3" type="ORF">H9789_01095</name>
</gene>
<dbReference type="GO" id="GO:0016810">
    <property type="term" value="F:hydrolase activity, acting on carbon-nitrogen (but not peptide) bonds"/>
    <property type="evidence" value="ECO:0007669"/>
    <property type="project" value="InterPro"/>
</dbReference>
<reference evidence="3" key="1">
    <citation type="journal article" date="2021" name="PeerJ">
        <title>Extensive microbial diversity within the chicken gut microbiome revealed by metagenomics and culture.</title>
        <authorList>
            <person name="Gilroy R."/>
            <person name="Ravi A."/>
            <person name="Getino M."/>
            <person name="Pursley I."/>
            <person name="Horton D.L."/>
            <person name="Alikhan N.F."/>
            <person name="Baker D."/>
            <person name="Gharbi K."/>
            <person name="Hall N."/>
            <person name="Watson M."/>
            <person name="Adriaenssens E.M."/>
            <person name="Foster-Nyarko E."/>
            <person name="Jarju S."/>
            <person name="Secka A."/>
            <person name="Antonio M."/>
            <person name="Oren A."/>
            <person name="Chaudhuri R.R."/>
            <person name="La Ragione R."/>
            <person name="Hildebrand F."/>
            <person name="Pallen M.J."/>
        </authorList>
    </citation>
    <scope>NUCLEOTIDE SEQUENCE</scope>
    <source>
        <strain evidence="3">G3-2149</strain>
    </source>
</reference>
<evidence type="ECO:0000313" key="3">
    <source>
        <dbReference type="EMBL" id="MBU3852424.1"/>
    </source>
</evidence>
<protein>
    <submittedName>
        <fullName evidence="3">Polysaccharide deacetylase family protein</fullName>
    </submittedName>
</protein>
<feature type="domain" description="NodB homology" evidence="2">
    <location>
        <begin position="28"/>
        <end position="135"/>
    </location>
</feature>
<proteinExistence type="predicted"/>
<evidence type="ECO:0000256" key="1">
    <source>
        <dbReference type="SAM" id="Phobius"/>
    </source>
</evidence>
<accession>A0A9E2P046</accession>
<organism evidence="3 4">
    <name type="scientific">Candidatus Paraprevotella stercoravium</name>
    <dbReference type="NCBI Taxonomy" id="2838725"/>
    <lineage>
        <taxon>Bacteria</taxon>
        <taxon>Pseudomonadati</taxon>
        <taxon>Bacteroidota</taxon>
        <taxon>Bacteroidia</taxon>
        <taxon>Bacteroidales</taxon>
        <taxon>Prevotellaceae</taxon>
        <taxon>Paraprevotella</taxon>
    </lineage>
</organism>
<dbReference type="InterPro" id="IPR011330">
    <property type="entry name" value="Glyco_hydro/deAcase_b/a-brl"/>
</dbReference>
<dbReference type="EMBL" id="JAHLFU010000018">
    <property type="protein sequence ID" value="MBU3852424.1"/>
    <property type="molecule type" value="Genomic_DNA"/>
</dbReference>
<evidence type="ECO:0000259" key="2">
    <source>
        <dbReference type="Pfam" id="PF01522"/>
    </source>
</evidence>
<dbReference type="InterPro" id="IPR050248">
    <property type="entry name" value="Polysacc_deacetylase_ArnD"/>
</dbReference>
<dbReference type="SUPFAM" id="SSF88713">
    <property type="entry name" value="Glycoside hydrolase/deacetylase"/>
    <property type="match status" value="1"/>
</dbReference>
<dbReference type="InterPro" id="IPR002509">
    <property type="entry name" value="NODB_dom"/>
</dbReference>
<reference evidence="3" key="2">
    <citation type="submission" date="2021-04" db="EMBL/GenBank/DDBJ databases">
        <authorList>
            <person name="Gilroy R."/>
        </authorList>
    </citation>
    <scope>NUCLEOTIDE SEQUENCE</scope>
    <source>
        <strain evidence="3">G3-2149</strain>
    </source>
</reference>
<dbReference type="Pfam" id="PF01522">
    <property type="entry name" value="Polysacc_deac_1"/>
    <property type="match status" value="1"/>
</dbReference>
<name>A0A9E2P046_9BACT</name>
<keyword evidence="1" id="KW-0472">Membrane</keyword>
<dbReference type="PANTHER" id="PTHR10587">
    <property type="entry name" value="GLYCOSYL TRANSFERASE-RELATED"/>
    <property type="match status" value="1"/>
</dbReference>
<keyword evidence="1" id="KW-1133">Transmembrane helix</keyword>
<dbReference type="Proteomes" id="UP000823865">
    <property type="component" value="Unassembled WGS sequence"/>
</dbReference>
<sequence length="286" mass="33892">MKKVLLFCYFIVFCLEIFPQAFYTIIDDDAVSNKAIENIKKLADRKNIKITFAPVALNLIRNQDICDSLLSYQKQGFHICNHSYSHSFKVWKEIDLFNIQHELKQSSEALDSLGFKNHNYFVYPFGKFRDNVRDSIIYWTSKQFKLAFNSRGRYNTFATKDFNKYYIQRFPFRSHNDWMAVKKIIDQATEKKAWIVFLTHSNSSDFSIKGLEQVIDYCHQKGLKSYTVHEAYQQIICHEQSYNSSSDFSLYDEIIDVLYMHRFSGIFIIAFLFVTIYIGIIIVRKF</sequence>
<feature type="transmembrane region" description="Helical" evidence="1">
    <location>
        <begin position="263"/>
        <end position="283"/>
    </location>
</feature>
<dbReference type="Gene3D" id="3.20.20.370">
    <property type="entry name" value="Glycoside hydrolase/deacetylase"/>
    <property type="match status" value="1"/>
</dbReference>
<dbReference type="GO" id="GO:0005975">
    <property type="term" value="P:carbohydrate metabolic process"/>
    <property type="evidence" value="ECO:0007669"/>
    <property type="project" value="InterPro"/>
</dbReference>
<keyword evidence="1" id="KW-0812">Transmembrane</keyword>
<dbReference type="AlphaFoldDB" id="A0A9E2P046"/>
<comment type="caution">
    <text evidence="3">The sequence shown here is derived from an EMBL/GenBank/DDBJ whole genome shotgun (WGS) entry which is preliminary data.</text>
</comment>
<evidence type="ECO:0000313" key="4">
    <source>
        <dbReference type="Proteomes" id="UP000823865"/>
    </source>
</evidence>